<feature type="compositionally biased region" description="Polar residues" evidence="1">
    <location>
        <begin position="1208"/>
        <end position="1223"/>
    </location>
</feature>
<evidence type="ECO:0000313" key="2">
    <source>
        <dbReference type="EMBL" id="RDW85826.1"/>
    </source>
</evidence>
<name>A0A3D8SHN8_9HELO</name>
<dbReference type="PANTHER" id="PTHR39606">
    <property type="entry name" value="SURFACE PROTEIN, PUTATIVE-RELATED"/>
    <property type="match status" value="1"/>
</dbReference>
<feature type="compositionally biased region" description="Polar residues" evidence="1">
    <location>
        <begin position="255"/>
        <end position="280"/>
    </location>
</feature>
<feature type="region of interest" description="Disordered" evidence="1">
    <location>
        <begin position="782"/>
        <end position="1299"/>
    </location>
</feature>
<feature type="compositionally biased region" description="Polar residues" evidence="1">
    <location>
        <begin position="648"/>
        <end position="673"/>
    </location>
</feature>
<feature type="compositionally biased region" description="Basic and acidic residues" evidence="1">
    <location>
        <begin position="1243"/>
        <end position="1254"/>
    </location>
</feature>
<dbReference type="OrthoDB" id="2590867at2759"/>
<organism evidence="2 3">
    <name type="scientific">Coleophoma crateriformis</name>
    <dbReference type="NCBI Taxonomy" id="565419"/>
    <lineage>
        <taxon>Eukaryota</taxon>
        <taxon>Fungi</taxon>
        <taxon>Dikarya</taxon>
        <taxon>Ascomycota</taxon>
        <taxon>Pezizomycotina</taxon>
        <taxon>Leotiomycetes</taxon>
        <taxon>Helotiales</taxon>
        <taxon>Dermateaceae</taxon>
        <taxon>Coleophoma</taxon>
    </lineage>
</organism>
<evidence type="ECO:0000256" key="1">
    <source>
        <dbReference type="SAM" id="MobiDB-lite"/>
    </source>
</evidence>
<feature type="compositionally biased region" description="Polar residues" evidence="1">
    <location>
        <begin position="146"/>
        <end position="157"/>
    </location>
</feature>
<feature type="compositionally biased region" description="Basic and acidic residues" evidence="1">
    <location>
        <begin position="818"/>
        <end position="836"/>
    </location>
</feature>
<feature type="compositionally biased region" description="Low complexity" evidence="1">
    <location>
        <begin position="943"/>
        <end position="954"/>
    </location>
</feature>
<feature type="compositionally biased region" description="Basic and acidic residues" evidence="1">
    <location>
        <begin position="1155"/>
        <end position="1179"/>
    </location>
</feature>
<reference evidence="2 3" key="1">
    <citation type="journal article" date="2018" name="IMA Fungus">
        <title>IMA Genome-F 9: Draft genome sequence of Annulohypoxylon stygium, Aspergillus mulundensis, Berkeleyomyces basicola (syn. Thielaviopsis basicola), Ceratocystis smalleyi, two Cercospora beticola strains, Coleophoma cylindrospora, Fusarium fracticaudum, Phialophora cf. hyalina, and Morchella septimelata.</title>
        <authorList>
            <person name="Wingfield B.D."/>
            <person name="Bills G.F."/>
            <person name="Dong Y."/>
            <person name="Huang W."/>
            <person name="Nel W.J."/>
            <person name="Swalarsk-Parry B.S."/>
            <person name="Vaghefi N."/>
            <person name="Wilken P.M."/>
            <person name="An Z."/>
            <person name="de Beer Z.W."/>
            <person name="De Vos L."/>
            <person name="Chen L."/>
            <person name="Duong T.A."/>
            <person name="Gao Y."/>
            <person name="Hammerbacher A."/>
            <person name="Kikkert J.R."/>
            <person name="Li Y."/>
            <person name="Li H."/>
            <person name="Li K."/>
            <person name="Li Q."/>
            <person name="Liu X."/>
            <person name="Ma X."/>
            <person name="Naidoo K."/>
            <person name="Pethybridge S.J."/>
            <person name="Sun J."/>
            <person name="Steenkamp E.T."/>
            <person name="van der Nest M.A."/>
            <person name="van Wyk S."/>
            <person name="Wingfield M.J."/>
            <person name="Xiong C."/>
            <person name="Yue Q."/>
            <person name="Zhang X."/>
        </authorList>
    </citation>
    <scope>NUCLEOTIDE SEQUENCE [LARGE SCALE GENOMIC DNA]</scope>
    <source>
        <strain evidence="2 3">BP5796</strain>
    </source>
</reference>
<feature type="compositionally biased region" description="Basic and acidic residues" evidence="1">
    <location>
        <begin position="411"/>
        <end position="424"/>
    </location>
</feature>
<feature type="compositionally biased region" description="Polar residues" evidence="1">
    <location>
        <begin position="208"/>
        <end position="224"/>
    </location>
</feature>
<feature type="compositionally biased region" description="Basic and acidic residues" evidence="1">
    <location>
        <begin position="1"/>
        <end position="17"/>
    </location>
</feature>
<feature type="compositionally biased region" description="Polar residues" evidence="1">
    <location>
        <begin position="102"/>
        <end position="111"/>
    </location>
</feature>
<feature type="region of interest" description="Disordered" evidence="1">
    <location>
        <begin position="1"/>
        <end position="523"/>
    </location>
</feature>
<proteinExistence type="predicted"/>
<feature type="compositionally biased region" description="Low complexity" evidence="1">
    <location>
        <begin position="312"/>
        <end position="328"/>
    </location>
</feature>
<feature type="compositionally biased region" description="Low complexity" evidence="1">
    <location>
        <begin position="194"/>
        <end position="207"/>
    </location>
</feature>
<keyword evidence="3" id="KW-1185">Reference proteome</keyword>
<feature type="compositionally biased region" description="Basic and acidic residues" evidence="1">
    <location>
        <begin position="590"/>
        <end position="606"/>
    </location>
</feature>
<feature type="compositionally biased region" description="Basic and acidic residues" evidence="1">
    <location>
        <begin position="748"/>
        <end position="763"/>
    </location>
</feature>
<feature type="compositionally biased region" description="Low complexity" evidence="1">
    <location>
        <begin position="165"/>
        <end position="179"/>
    </location>
</feature>
<feature type="compositionally biased region" description="Basic and acidic residues" evidence="1">
    <location>
        <begin position="850"/>
        <end position="942"/>
    </location>
</feature>
<dbReference type="EMBL" id="PDLN01000005">
    <property type="protein sequence ID" value="RDW85826.1"/>
    <property type="molecule type" value="Genomic_DNA"/>
</dbReference>
<protein>
    <submittedName>
        <fullName evidence="2">Uncharacterized protein</fullName>
    </submittedName>
</protein>
<feature type="compositionally biased region" description="Low complexity" evidence="1">
    <location>
        <begin position="72"/>
        <end position="85"/>
    </location>
</feature>
<accession>A0A3D8SHN8</accession>
<comment type="caution">
    <text evidence="2">The sequence shown here is derived from an EMBL/GenBank/DDBJ whole genome shotgun (WGS) entry which is preliminary data.</text>
</comment>
<feature type="compositionally biased region" description="Basic and acidic residues" evidence="1">
    <location>
        <begin position="1030"/>
        <end position="1039"/>
    </location>
</feature>
<sequence>MEKIKELLSSKPSENEARPAFGNTSTNPHGGASGLSGQGSHLAAAHEISSTTGAYPMPGTYETTPTLEKTGHNLGTDNTTGLTGTSHHQGPISGLGNPPPSSTGLGQSSDTGLGRTAASGPEFSSTQPKSKGLSEATTKQDGHSLDSGTGATGNLSPDNHHGQEATALGTAGALGVGAASQHHSGSEQRAFPLSQSGYTSGTTRTSGLPSTASSGTMSGQSGHNPTMLDKADPRLSSAQTEYGSGQIPGSGAGYGTTSSNPATSGAGYSSGTNPSASNTSGDRHYGRDAAAAGTVSAGAYAAVRHHDKQDQPGLSSTTGTTPSGPHSSAIANKVDPRVDSDRDGHRGLGSINQGYKATPSGQSSAYYGSPKGTAVEGPHQTQTANLLDPHVNTAGDSTRLEDAHHHSKKHGGGDEAADKHHSGRDTAAGASMGAGAAGLAKHEHDKHKHTGSTTLPIRDSAQGTAGASHPTGQPSLVDQRGTGSSGHHLGRDAVVGSGGAGLAQHEHIKHHHSESGSQGTPIYDQMAVSKGTGADVTSSGHHYGRDAALGSGAVGTAALAAHEHDKHQGTTDTKPTPALPGPAPNTAGPHKQDWMNKLDPRVKAKGDGNITDSNNSQHDFHASRNLAGAGVGAGTYEDDKLHQKHNTPPHSSTTQRSTTGNSANTGPYASDITNKADPSADSGKSKAHHYGRDAAGVGAAGAGAYELNKHRDKGTSDPYSTHGVSSDKPLPTAPGNYGVGTGAGPQKSLERDGQTSKDHHYGRDAVTVGGAGALGAGAYEANKFHQSRGDEPGYSSTAGPVGTTTTTTTGPHSADIANKADPRVDSDRSKEHHYGRDAAGAGAIGAGAYEADKHHQKKELENQQKQHARELEKDQKHAAKEHEKDQKKYEKEMAKEHKQGEKEEKKDHKGLFSFLKRDKSTKYTPEEEAEFDRQERENESHAARNTAAAAATAGAGAGAYGAHEHSQMHGTGLDEKKPGTDLGDRLHGVDRNRGITHDHEGIQNTAPKHTMGDHHRGRDAAGVGAAGVLAEHEYKKHEGTSGQQLNTGSGYGSASDQRGPSVSEASTDQDGNPLVGAGTTAEHQPIGGEHHHERDVALATAAGETGALGTREDRQHLGTSHSPSRGQTSGLPSTGKDHHYGKDAAAMEGANVLGSHEHQGHERTSGENMKTHDRNDPNDPKSPTYVHSGTGQTTHSSSLANKADLRVDNSTAPRSTGDSSYGTDNFHGITGNSGTTHGAGYGESERNRLHKDPPASHPAAKGVPSSTSETSRMINEGKQGMEQDTGVANSHGTNLATNY</sequence>
<feature type="compositionally biased region" description="Basic and acidic residues" evidence="1">
    <location>
        <begin position="334"/>
        <end position="346"/>
    </location>
</feature>
<feature type="compositionally biased region" description="Low complexity" evidence="1">
    <location>
        <begin position="289"/>
        <end position="302"/>
    </location>
</feature>
<evidence type="ECO:0000313" key="3">
    <source>
        <dbReference type="Proteomes" id="UP000256328"/>
    </source>
</evidence>
<feature type="compositionally biased region" description="Basic and acidic residues" evidence="1">
    <location>
        <begin position="962"/>
        <end position="1001"/>
    </location>
</feature>
<gene>
    <name evidence="2" type="ORF">BP5796_04151</name>
</gene>
<feature type="compositionally biased region" description="Polar residues" evidence="1">
    <location>
        <begin position="1040"/>
        <end position="1070"/>
    </location>
</feature>
<feature type="compositionally biased region" description="Polar residues" evidence="1">
    <location>
        <begin position="451"/>
        <end position="476"/>
    </location>
</feature>
<feature type="compositionally biased region" description="Low complexity" evidence="1">
    <location>
        <begin position="1187"/>
        <end position="1198"/>
    </location>
</feature>
<feature type="compositionally biased region" description="Polar residues" evidence="1">
    <location>
        <begin position="1286"/>
        <end position="1299"/>
    </location>
</feature>
<feature type="compositionally biased region" description="Polar residues" evidence="1">
    <location>
        <begin position="350"/>
        <end position="366"/>
    </location>
</feature>
<feature type="compositionally biased region" description="Low complexity" evidence="1">
    <location>
        <begin position="427"/>
        <end position="439"/>
    </location>
</feature>
<feature type="compositionally biased region" description="Polar residues" evidence="1">
    <location>
        <begin position="1117"/>
        <end position="1132"/>
    </location>
</feature>
<feature type="region of interest" description="Disordered" evidence="1">
    <location>
        <begin position="561"/>
        <end position="769"/>
    </location>
</feature>
<dbReference type="Proteomes" id="UP000256328">
    <property type="component" value="Unassembled WGS sequence"/>
</dbReference>
<feature type="compositionally biased region" description="Low complexity" evidence="1">
    <location>
        <begin position="1097"/>
        <end position="1109"/>
    </location>
</feature>
<dbReference type="PANTHER" id="PTHR39606:SF1">
    <property type="entry name" value="CELL SURFACE PROTEIN"/>
    <property type="match status" value="1"/>
</dbReference>
<feature type="compositionally biased region" description="Basic and acidic residues" evidence="1">
    <location>
        <begin position="1010"/>
        <end position="1019"/>
    </location>
</feature>
<feature type="compositionally biased region" description="Polar residues" evidence="1">
    <location>
        <begin position="122"/>
        <end position="137"/>
    </location>
</feature>
<feature type="compositionally biased region" description="Polar residues" evidence="1">
    <location>
        <begin position="1264"/>
        <end position="1273"/>
    </location>
</feature>